<dbReference type="NCBIfam" id="NF011934">
    <property type="entry name" value="PRK15405.1"/>
    <property type="match status" value="1"/>
</dbReference>
<dbReference type="Proteomes" id="UP000886805">
    <property type="component" value="Unassembled WGS sequence"/>
</dbReference>
<dbReference type="InterPro" id="IPR009193">
    <property type="entry name" value="EutL_PduB"/>
</dbReference>
<accession>A0A9D1X4F0</accession>
<dbReference type="EMBL" id="DXEQ01000128">
    <property type="protein sequence ID" value="HIX72286.1"/>
    <property type="molecule type" value="Genomic_DNA"/>
</dbReference>
<evidence type="ECO:0000259" key="3">
    <source>
        <dbReference type="SMART" id="SM00877"/>
    </source>
</evidence>
<comment type="subcellular location">
    <subcellularLocation>
        <location evidence="1">Bacterial microcompartment</location>
    </subcellularLocation>
</comment>
<dbReference type="SMART" id="SM00877">
    <property type="entry name" value="BMC"/>
    <property type="match status" value="2"/>
</dbReference>
<dbReference type="GO" id="GO:0031469">
    <property type="term" value="C:bacterial microcompartment"/>
    <property type="evidence" value="ECO:0007669"/>
    <property type="project" value="UniProtKB-SubCell"/>
</dbReference>
<evidence type="ECO:0000256" key="1">
    <source>
        <dbReference type="ARBA" id="ARBA00024322"/>
    </source>
</evidence>
<organism evidence="4 5">
    <name type="scientific">Candidatus Anaerobutyricum stercoripullorum</name>
    <dbReference type="NCBI Taxonomy" id="2838456"/>
    <lineage>
        <taxon>Bacteria</taxon>
        <taxon>Bacillati</taxon>
        <taxon>Bacillota</taxon>
        <taxon>Clostridia</taxon>
        <taxon>Lachnospirales</taxon>
        <taxon>Lachnospiraceae</taxon>
        <taxon>Anaerobutyricum</taxon>
    </lineage>
</organism>
<evidence type="ECO:0000256" key="2">
    <source>
        <dbReference type="ARBA" id="ARBA00024446"/>
    </source>
</evidence>
<gene>
    <name evidence="4" type="primary">eutL</name>
    <name evidence="4" type="ORF">H9849_04620</name>
</gene>
<dbReference type="InterPro" id="IPR037233">
    <property type="entry name" value="CcmK-like_sf"/>
</dbReference>
<dbReference type="AlphaFoldDB" id="A0A9D1X4F0"/>
<dbReference type="InterPro" id="IPR000249">
    <property type="entry name" value="BMC_dom"/>
</dbReference>
<dbReference type="Pfam" id="PF00936">
    <property type="entry name" value="BMC"/>
    <property type="match status" value="1"/>
</dbReference>
<reference evidence="4" key="2">
    <citation type="submission" date="2021-04" db="EMBL/GenBank/DDBJ databases">
        <authorList>
            <person name="Gilroy R."/>
        </authorList>
    </citation>
    <scope>NUCLEOTIDE SEQUENCE</scope>
    <source>
        <strain evidence="4">ChiSxjej3B15-1167</strain>
    </source>
</reference>
<feature type="domain" description="Bacterial microcompartment" evidence="3">
    <location>
        <begin position="144"/>
        <end position="214"/>
    </location>
</feature>
<evidence type="ECO:0000313" key="4">
    <source>
        <dbReference type="EMBL" id="HIX72286.1"/>
    </source>
</evidence>
<dbReference type="PIRSF" id="PIRSF012290">
    <property type="entry name" value="EutL_PduB"/>
    <property type="match status" value="1"/>
</dbReference>
<protein>
    <submittedName>
        <fullName evidence="4">Ethanolamine utilization microcompartment protein EutL</fullName>
    </submittedName>
</protein>
<proteinExistence type="predicted"/>
<sequence length="217" mass="23674">MEIIRMQTHMLSQKIIANVSEEFARVYKLPKGHQSVGFFSVDNDDAGYLAVDDATKKADIKVIHAETFYGGSLCSWSRYGGSVFVMFSGPKVADVKSGLAYVKDFIDNRTELCNFDGDKGTAFYAQCVPRSGKFFEEFCGIPEGTAYAYLVGGPIETNYALDKALKAGETRIARYWYPPSHANSSGAVLAGTESACRAAAAAFVDGLRYAIEHPLEV</sequence>
<reference evidence="4" key="1">
    <citation type="journal article" date="2021" name="PeerJ">
        <title>Extensive microbial diversity within the chicken gut microbiome revealed by metagenomics and culture.</title>
        <authorList>
            <person name="Gilroy R."/>
            <person name="Ravi A."/>
            <person name="Getino M."/>
            <person name="Pursley I."/>
            <person name="Horton D.L."/>
            <person name="Alikhan N.F."/>
            <person name="Baker D."/>
            <person name="Gharbi K."/>
            <person name="Hall N."/>
            <person name="Watson M."/>
            <person name="Adriaenssens E.M."/>
            <person name="Foster-Nyarko E."/>
            <person name="Jarju S."/>
            <person name="Secka A."/>
            <person name="Antonio M."/>
            <person name="Oren A."/>
            <person name="Chaudhuri R.R."/>
            <person name="La Ragione R."/>
            <person name="Hildebrand F."/>
            <person name="Pallen M.J."/>
        </authorList>
    </citation>
    <scope>NUCLEOTIDE SEQUENCE</scope>
    <source>
        <strain evidence="4">ChiSxjej3B15-1167</strain>
    </source>
</reference>
<keyword evidence="2" id="KW-1283">Bacterial microcompartment</keyword>
<comment type="caution">
    <text evidence="4">The sequence shown here is derived from an EMBL/GenBank/DDBJ whole genome shotgun (WGS) entry which is preliminary data.</text>
</comment>
<name>A0A9D1X4F0_9FIRM</name>
<feature type="domain" description="Bacterial microcompartment" evidence="3">
    <location>
        <begin position="34"/>
        <end position="109"/>
    </location>
</feature>
<dbReference type="SUPFAM" id="SSF143414">
    <property type="entry name" value="CcmK-like"/>
    <property type="match status" value="1"/>
</dbReference>
<evidence type="ECO:0000313" key="5">
    <source>
        <dbReference type="Proteomes" id="UP000886805"/>
    </source>
</evidence>
<dbReference type="Gene3D" id="3.30.70.1710">
    <property type="match status" value="2"/>
</dbReference>